<keyword evidence="1" id="KW-0732">Signal</keyword>
<feature type="chain" id="PRO_5019839170" evidence="1">
    <location>
        <begin position="22"/>
        <end position="190"/>
    </location>
</feature>
<evidence type="ECO:0000256" key="1">
    <source>
        <dbReference type="SAM" id="SignalP"/>
    </source>
</evidence>
<dbReference type="EMBL" id="RBXL01000001">
    <property type="protein sequence ID" value="RKT43097.1"/>
    <property type="molecule type" value="Genomic_DNA"/>
</dbReference>
<evidence type="ECO:0000259" key="2">
    <source>
        <dbReference type="Pfam" id="PF11845"/>
    </source>
</evidence>
<reference evidence="3 4" key="1">
    <citation type="submission" date="2018-10" db="EMBL/GenBank/DDBJ databases">
        <title>Genomic Encyclopedia of Archaeal and Bacterial Type Strains, Phase II (KMG-II): from individual species to whole genera.</title>
        <authorList>
            <person name="Goeker M."/>
        </authorList>
    </citation>
    <scope>NUCLEOTIDE SEQUENCE [LARGE SCALE GENOMIC DNA]</scope>
    <source>
        <strain evidence="3 4">DSM 235</strain>
    </source>
</reference>
<dbReference type="Proteomes" id="UP000274556">
    <property type="component" value="Unassembled WGS sequence"/>
</dbReference>
<dbReference type="InterPro" id="IPR021796">
    <property type="entry name" value="Tll0287-like_dom"/>
</dbReference>
<keyword evidence="4" id="KW-1185">Reference proteome</keyword>
<feature type="signal peptide" evidence="1">
    <location>
        <begin position="1"/>
        <end position="21"/>
    </location>
</feature>
<dbReference type="RefSeq" id="WP_120795716.1">
    <property type="nucleotide sequence ID" value="NZ_RBXL01000001.1"/>
</dbReference>
<accession>A0A495V3Z8</accession>
<organism evidence="3 4">
    <name type="scientific">Thiocapsa rosea</name>
    <dbReference type="NCBI Taxonomy" id="69360"/>
    <lineage>
        <taxon>Bacteria</taxon>
        <taxon>Pseudomonadati</taxon>
        <taxon>Pseudomonadota</taxon>
        <taxon>Gammaproteobacteria</taxon>
        <taxon>Chromatiales</taxon>
        <taxon>Chromatiaceae</taxon>
        <taxon>Thiocapsa</taxon>
    </lineage>
</organism>
<gene>
    <name evidence="3" type="ORF">BDD21_0407</name>
</gene>
<dbReference type="Pfam" id="PF11845">
    <property type="entry name" value="Tll0287-like"/>
    <property type="match status" value="1"/>
</dbReference>
<dbReference type="OrthoDB" id="9797588at2"/>
<comment type="caution">
    <text evidence="3">The sequence shown here is derived from an EMBL/GenBank/DDBJ whole genome shotgun (WGS) entry which is preliminary data.</text>
</comment>
<evidence type="ECO:0000313" key="4">
    <source>
        <dbReference type="Proteomes" id="UP000274556"/>
    </source>
</evidence>
<name>A0A495V3Z8_9GAMM</name>
<dbReference type="AlphaFoldDB" id="A0A495V3Z8"/>
<proteinExistence type="predicted"/>
<protein>
    <submittedName>
        <fullName evidence="3">Uncharacterized protein DUF3365</fullName>
    </submittedName>
</protein>
<sequence>MKRVARLTAATAILAATTLSAETPPNPNAAEAKAIVQEFATTLQGELQAAMKDGGPVNAIAVCQDRAPAIAADLSARTGWEVGRTSLKTRNTAENSPDAWEQTVLADFDARRAAGEDVQPMAYAEVVETADGKTFRFMKAIPTAEVCLACHGTAITPDLATAIDERYPDDMARGYSLGDVRGAFSLSKPL</sequence>
<feature type="domain" description="Tll0287-like" evidence="2">
    <location>
        <begin position="32"/>
        <end position="189"/>
    </location>
</feature>
<evidence type="ECO:0000313" key="3">
    <source>
        <dbReference type="EMBL" id="RKT43097.1"/>
    </source>
</evidence>